<name>A0ABD2YX13_9GENT</name>
<evidence type="ECO:0000256" key="1">
    <source>
        <dbReference type="SAM" id="Phobius"/>
    </source>
</evidence>
<comment type="caution">
    <text evidence="2">The sequence shown here is derived from an EMBL/GenBank/DDBJ whole genome shotgun (WGS) entry which is preliminary data.</text>
</comment>
<keyword evidence="1" id="KW-1133">Transmembrane helix</keyword>
<gene>
    <name evidence="2" type="ORF">ACH5RR_024545</name>
</gene>
<feature type="transmembrane region" description="Helical" evidence="1">
    <location>
        <begin position="79"/>
        <end position="95"/>
    </location>
</feature>
<accession>A0ABD2YX13</accession>
<proteinExistence type="predicted"/>
<keyword evidence="1" id="KW-0812">Transmembrane</keyword>
<keyword evidence="3" id="KW-1185">Reference proteome</keyword>
<dbReference type="Proteomes" id="UP001630127">
    <property type="component" value="Unassembled WGS sequence"/>
</dbReference>
<reference evidence="2 3" key="1">
    <citation type="submission" date="2024-11" db="EMBL/GenBank/DDBJ databases">
        <title>A near-complete genome assembly of Cinchona calisaya.</title>
        <authorList>
            <person name="Lian D.C."/>
            <person name="Zhao X.W."/>
            <person name="Wei L."/>
        </authorList>
    </citation>
    <scope>NUCLEOTIDE SEQUENCE [LARGE SCALE GENOMIC DNA]</scope>
    <source>
        <tissue evidence="2">Nenye</tissue>
    </source>
</reference>
<dbReference type="AlphaFoldDB" id="A0ABD2YX13"/>
<sequence>MQTYENALSTTYTNLYCLNFFSMMLGATQYELTLFLDFLEVKCVYSCFFTFNTWSEHKINCFFISCDTHSKKRKAKKHGGIFISFYICYFYWTRWGKQPMASYVIQ</sequence>
<organism evidence="2 3">
    <name type="scientific">Cinchona calisaya</name>
    <dbReference type="NCBI Taxonomy" id="153742"/>
    <lineage>
        <taxon>Eukaryota</taxon>
        <taxon>Viridiplantae</taxon>
        <taxon>Streptophyta</taxon>
        <taxon>Embryophyta</taxon>
        <taxon>Tracheophyta</taxon>
        <taxon>Spermatophyta</taxon>
        <taxon>Magnoliopsida</taxon>
        <taxon>eudicotyledons</taxon>
        <taxon>Gunneridae</taxon>
        <taxon>Pentapetalae</taxon>
        <taxon>asterids</taxon>
        <taxon>lamiids</taxon>
        <taxon>Gentianales</taxon>
        <taxon>Rubiaceae</taxon>
        <taxon>Cinchonoideae</taxon>
        <taxon>Cinchoneae</taxon>
        <taxon>Cinchona</taxon>
    </lineage>
</organism>
<dbReference type="EMBL" id="JBJUIK010000011">
    <property type="protein sequence ID" value="KAL3511828.1"/>
    <property type="molecule type" value="Genomic_DNA"/>
</dbReference>
<evidence type="ECO:0000313" key="3">
    <source>
        <dbReference type="Proteomes" id="UP001630127"/>
    </source>
</evidence>
<protein>
    <submittedName>
        <fullName evidence="2">Uncharacterized protein</fullName>
    </submittedName>
</protein>
<keyword evidence="1" id="KW-0472">Membrane</keyword>
<evidence type="ECO:0000313" key="2">
    <source>
        <dbReference type="EMBL" id="KAL3511828.1"/>
    </source>
</evidence>